<dbReference type="GO" id="GO:0016829">
    <property type="term" value="F:lyase activity"/>
    <property type="evidence" value="ECO:0007669"/>
    <property type="project" value="UniProtKB-KW"/>
</dbReference>
<evidence type="ECO:0000313" key="5">
    <source>
        <dbReference type="Proteomes" id="UP000595917"/>
    </source>
</evidence>
<dbReference type="Gene3D" id="2.30.130.110">
    <property type="match status" value="1"/>
</dbReference>
<dbReference type="CDD" id="cd11613">
    <property type="entry name" value="SAF_AH_GD"/>
    <property type="match status" value="1"/>
</dbReference>
<gene>
    <name evidence="4" type="ORF">JFL75_07855</name>
</gene>
<dbReference type="SMART" id="SM00858">
    <property type="entry name" value="SAF"/>
    <property type="match status" value="1"/>
</dbReference>
<dbReference type="EMBL" id="CP067089">
    <property type="protein sequence ID" value="QQO10819.1"/>
    <property type="molecule type" value="Genomic_DNA"/>
</dbReference>
<keyword evidence="5" id="KW-1185">Reference proteome</keyword>
<dbReference type="PANTHER" id="PTHR30536:SF5">
    <property type="entry name" value="ALTRONATE DEHYDRATASE"/>
    <property type="match status" value="1"/>
</dbReference>
<evidence type="ECO:0000256" key="1">
    <source>
        <dbReference type="ARBA" id="ARBA00010986"/>
    </source>
</evidence>
<dbReference type="Pfam" id="PF08666">
    <property type="entry name" value="SAF"/>
    <property type="match status" value="1"/>
</dbReference>
<keyword evidence="2" id="KW-0456">Lyase</keyword>
<proteinExistence type="inferred from homology"/>
<name>A0A7T8BAL5_9SPIR</name>
<sequence>MEAQKKIIKINPDDSVAVALEKLSKGDTVLVGGAEITLRDDIPPGHKAALRDITENEKIIKYGYAIGAASKPIPMGSHVHTHNVKTLLNENPVYHYDPSQVKHPAPEPGGPVPEIQAFKRSDGQIGIRNELWIVPTVGCVNRSAEKLARWANEEFGGKKGSIDGVYAWTHPYGCSQMGDDHETTRVILADLVRHPNAGAVLVMGLGCENNSVDDLKKFFSDTDQHRIRYLVTQESGDEIAEGKRLLTELAEFAAPFKREAVKVSELIIGMKCGGSDGFSGITANALVGRVCDTITSLGGSAVLTEVPEMFGAEQMLMDRAENEAVYRKIVDLINGFKQYYISHNQVVYENPSPGNKDGGITTLEDKSCGCVQKSGTAIVHDVYKYGGRVTSRGLLLLEGPGNDIVSCTVMTAAGVHLILFTTGRGTPLGAPVPTLKISSNTALAEHKPNWIDFDAGRMLYEDPAIVLQDLLKLMYSIASGTARTRNEENDYREIAILKDGVTL</sequence>
<evidence type="ECO:0000259" key="3">
    <source>
        <dbReference type="SMART" id="SM00858"/>
    </source>
</evidence>
<dbReference type="KEGG" id="bhc:JFL75_07855"/>
<dbReference type="GO" id="GO:0019698">
    <property type="term" value="P:D-galacturonate catabolic process"/>
    <property type="evidence" value="ECO:0007669"/>
    <property type="project" value="TreeGrafter"/>
</dbReference>
<dbReference type="Pfam" id="PF20629">
    <property type="entry name" value="GD_AH_C"/>
    <property type="match status" value="1"/>
</dbReference>
<evidence type="ECO:0000256" key="2">
    <source>
        <dbReference type="ARBA" id="ARBA00023239"/>
    </source>
</evidence>
<comment type="similarity">
    <text evidence="1">Belongs to the UxaA family.</text>
</comment>
<protein>
    <submittedName>
        <fullName evidence="4">Altronate dehydratase</fullName>
    </submittedName>
</protein>
<dbReference type="InterPro" id="IPR007392">
    <property type="entry name" value="GD_AH_second"/>
</dbReference>
<dbReference type="AlphaFoldDB" id="A0A7T8BAL5"/>
<dbReference type="RefSeq" id="WP_215628124.1">
    <property type="nucleotide sequence ID" value="NZ_CP067089.2"/>
</dbReference>
<dbReference type="InterPro" id="IPR044144">
    <property type="entry name" value="SAF_UxaA/GarD"/>
</dbReference>
<evidence type="ECO:0000313" key="4">
    <source>
        <dbReference type="EMBL" id="QQO10819.1"/>
    </source>
</evidence>
<feature type="domain" description="SAF" evidence="3">
    <location>
        <begin position="14"/>
        <end position="85"/>
    </location>
</feature>
<reference evidence="4" key="1">
    <citation type="submission" date="2021-01" db="EMBL/GenBank/DDBJ databases">
        <title>Description of Breznakiella homolactica.</title>
        <authorList>
            <person name="Song Y."/>
            <person name="Brune A."/>
        </authorList>
    </citation>
    <scope>NUCLEOTIDE SEQUENCE</scope>
    <source>
        <strain evidence="4">RmG30</strain>
    </source>
</reference>
<dbReference type="PANTHER" id="PTHR30536">
    <property type="entry name" value="ALTRONATE/GALACTARATE DEHYDRATASE"/>
    <property type="match status" value="1"/>
</dbReference>
<accession>A0A7T8BAL5</accession>
<dbReference type="Pfam" id="PF04295">
    <property type="entry name" value="GD_AH_second"/>
    <property type="match status" value="1"/>
</dbReference>
<dbReference type="InterPro" id="IPR048332">
    <property type="entry name" value="GD_AH_C"/>
</dbReference>
<dbReference type="Proteomes" id="UP000595917">
    <property type="component" value="Chromosome"/>
</dbReference>
<dbReference type="InterPro" id="IPR052172">
    <property type="entry name" value="UxaA_altronate/galactarate_dh"/>
</dbReference>
<dbReference type="InterPro" id="IPR013974">
    <property type="entry name" value="SAF"/>
</dbReference>
<organism evidence="4 5">
    <name type="scientific">Breznakiella homolactica</name>
    <dbReference type="NCBI Taxonomy" id="2798577"/>
    <lineage>
        <taxon>Bacteria</taxon>
        <taxon>Pseudomonadati</taxon>
        <taxon>Spirochaetota</taxon>
        <taxon>Spirochaetia</taxon>
        <taxon>Spirochaetales</taxon>
        <taxon>Breznakiellaceae</taxon>
        <taxon>Breznakiella</taxon>
    </lineage>
</organism>